<organism evidence="2 3">
    <name type="scientific">Halorientalis regularis</name>
    <dbReference type="NCBI Taxonomy" id="660518"/>
    <lineage>
        <taxon>Archaea</taxon>
        <taxon>Methanobacteriati</taxon>
        <taxon>Methanobacteriota</taxon>
        <taxon>Stenosarchaea group</taxon>
        <taxon>Halobacteria</taxon>
        <taxon>Halobacteriales</taxon>
        <taxon>Haloarculaceae</taxon>
        <taxon>Halorientalis</taxon>
    </lineage>
</organism>
<protein>
    <recommendedName>
        <fullName evidence="1">DUF58 domain-containing protein</fullName>
    </recommendedName>
</protein>
<dbReference type="Pfam" id="PF01882">
    <property type="entry name" value="DUF58"/>
    <property type="match status" value="1"/>
</dbReference>
<dbReference type="InterPro" id="IPR002881">
    <property type="entry name" value="DUF58"/>
</dbReference>
<sequence>MIEPTFLDELARFDPSVQRRVDAVRQGEQRSTEVGEGLTFSDHRKYTPGDDTRLVDWRVYARTEELYVKQYEAERNLTVHVLLDASTSMDFGGDRTVSATPHKFESAAKLGLGFAALAAAERNAFRFALLGETFERIDRNRSTQGEVLRLIEQLNETDPDGETDFRTACEDYAATIDSKSLVLVASDFLDDPAEIEAGLAALQRNDLTLAHVLAPDERDPPARGDTIFRDPEADTTLRTYFGANVERRYRDRLQSHIDEIEAVGDRLGARHVAVDSGADFFDTFGEVWVE</sequence>
<dbReference type="PANTHER" id="PTHR33608">
    <property type="entry name" value="BLL2464 PROTEIN"/>
    <property type="match status" value="1"/>
</dbReference>
<dbReference type="SUPFAM" id="SSF53300">
    <property type="entry name" value="vWA-like"/>
    <property type="match status" value="1"/>
</dbReference>
<dbReference type="RefSeq" id="WP_092690006.1">
    <property type="nucleotide sequence ID" value="NZ_FNBK01000004.1"/>
</dbReference>
<accession>A0A1G7JA17</accession>
<dbReference type="STRING" id="660518.SAMN05216218_104260"/>
<dbReference type="InterPro" id="IPR036465">
    <property type="entry name" value="vWFA_dom_sf"/>
</dbReference>
<dbReference type="OrthoDB" id="3263at2157"/>
<dbReference type="AlphaFoldDB" id="A0A1G7JA17"/>
<keyword evidence="3" id="KW-1185">Reference proteome</keyword>
<evidence type="ECO:0000313" key="2">
    <source>
        <dbReference type="EMBL" id="SDF21738.1"/>
    </source>
</evidence>
<feature type="domain" description="DUF58" evidence="1">
    <location>
        <begin position="42"/>
        <end position="251"/>
    </location>
</feature>
<dbReference type="Proteomes" id="UP000199076">
    <property type="component" value="Unassembled WGS sequence"/>
</dbReference>
<reference evidence="3" key="1">
    <citation type="submission" date="2016-10" db="EMBL/GenBank/DDBJ databases">
        <authorList>
            <person name="Varghese N."/>
            <person name="Submissions S."/>
        </authorList>
    </citation>
    <scope>NUCLEOTIDE SEQUENCE [LARGE SCALE GENOMIC DNA]</scope>
    <source>
        <strain evidence="3">IBRC-M 10760</strain>
    </source>
</reference>
<evidence type="ECO:0000313" key="3">
    <source>
        <dbReference type="Proteomes" id="UP000199076"/>
    </source>
</evidence>
<dbReference type="EMBL" id="FNBK01000004">
    <property type="protein sequence ID" value="SDF21738.1"/>
    <property type="molecule type" value="Genomic_DNA"/>
</dbReference>
<evidence type="ECO:0000259" key="1">
    <source>
        <dbReference type="Pfam" id="PF01882"/>
    </source>
</evidence>
<proteinExistence type="predicted"/>
<gene>
    <name evidence="2" type="ORF">SAMN05216218_104260</name>
</gene>
<dbReference type="PANTHER" id="PTHR33608:SF6">
    <property type="entry name" value="BLL2464 PROTEIN"/>
    <property type="match status" value="1"/>
</dbReference>
<name>A0A1G7JA17_9EURY</name>